<dbReference type="RefSeq" id="WP_137250448.1">
    <property type="nucleotide sequence ID" value="NZ_SZQA01000035.1"/>
</dbReference>
<proteinExistence type="predicted"/>
<evidence type="ECO:0000313" key="2">
    <source>
        <dbReference type="Proteomes" id="UP000308705"/>
    </source>
</evidence>
<accession>A0A4U3M6I5</accession>
<dbReference type="EMBL" id="SZQA01000035">
    <property type="protein sequence ID" value="TKK84401.1"/>
    <property type="molecule type" value="Genomic_DNA"/>
</dbReference>
<reference evidence="1 2" key="1">
    <citation type="submission" date="2019-04" db="EMBL/GenBank/DDBJ databases">
        <title>Herbidospora sp. NEAU-GS14.nov., a novel actinomycete isolated from soil.</title>
        <authorList>
            <person name="Han L."/>
        </authorList>
    </citation>
    <scope>NUCLEOTIDE SEQUENCE [LARGE SCALE GENOMIC DNA]</scope>
    <source>
        <strain evidence="1 2">NEAU-GS14</strain>
    </source>
</reference>
<dbReference type="Pfam" id="PF13549">
    <property type="entry name" value="ATP-grasp_5"/>
    <property type="match status" value="1"/>
</dbReference>
<protein>
    <submittedName>
        <fullName evidence="1">Uncharacterized protein</fullName>
    </submittedName>
</protein>
<dbReference type="OrthoDB" id="3542805at2"/>
<evidence type="ECO:0000313" key="1">
    <source>
        <dbReference type="EMBL" id="TKK84401.1"/>
    </source>
</evidence>
<dbReference type="PANTHER" id="PTHR42793:SF1">
    <property type="entry name" value="PEPTIDYL-LYSINE N-ACETYLTRANSFERASE PATZ"/>
    <property type="match status" value="1"/>
</dbReference>
<name>A0A4U3M6I5_9ACTN</name>
<gene>
    <name evidence="1" type="ORF">FDA94_30155</name>
</gene>
<dbReference type="Gene3D" id="3.30.470.20">
    <property type="entry name" value="ATP-grasp fold, B domain"/>
    <property type="match status" value="1"/>
</dbReference>
<comment type="caution">
    <text evidence="1">The sequence shown here is derived from an EMBL/GenBank/DDBJ whole genome shotgun (WGS) entry which is preliminary data.</text>
</comment>
<sequence length="111" mass="11558">MTVRGVNDPVTGPLVVVGYGGVVAELTGDRACRVPPLGPETAAEMIADLRCSPLLYGYRDHPRADTTALGELLIQVGRLVATLPEVTSVDLSPVTVSSKGVTVTGARMSVR</sequence>
<organism evidence="1 2">
    <name type="scientific">Herbidospora galbida</name>
    <dbReference type="NCBI Taxonomy" id="2575442"/>
    <lineage>
        <taxon>Bacteria</taxon>
        <taxon>Bacillati</taxon>
        <taxon>Actinomycetota</taxon>
        <taxon>Actinomycetes</taxon>
        <taxon>Streptosporangiales</taxon>
        <taxon>Streptosporangiaceae</taxon>
        <taxon>Herbidospora</taxon>
    </lineage>
</organism>
<dbReference type="SUPFAM" id="SSF56059">
    <property type="entry name" value="Glutathione synthetase ATP-binding domain-like"/>
    <property type="match status" value="1"/>
</dbReference>
<dbReference type="PANTHER" id="PTHR42793">
    <property type="entry name" value="COA BINDING DOMAIN CONTAINING PROTEIN"/>
    <property type="match status" value="1"/>
</dbReference>
<keyword evidence="2" id="KW-1185">Reference proteome</keyword>
<dbReference type="Proteomes" id="UP000308705">
    <property type="component" value="Unassembled WGS sequence"/>
</dbReference>
<dbReference type="AlphaFoldDB" id="A0A4U3M6I5"/>